<sequence length="839" mass="92707">MTLKHYDYSDLNITSSLKPASIPTGFLDDTSQNLFMIDSSDNKKLQKSTDKGNSWVNIATRDRNIRSIWYDRPNELLYYFTGNNGIVENRVYKWDIAGASETRIGGGAELNSFGTSKVGRDVFLIGSTIYCTNNRAGTGHEIVVWKWNGSNWNVDAFLNLDAPNSYSPIPSYVVIVGTDAYFLVQNTATNTHKYLVKFNSTGPTLSNVWQDRVVTYNFPDNIQRGISYDGNDTLFLVLNRGGNDFLMNFTISTTTMTEKGRYDIALMVDRFTDSSVDIPFTLELGFDTGADKIYQITQARGNLNLISTFDFTDTVIHITSHFVIDNSGNMFELIELSSEIYDAEISHGRMNTPFANMRISDTVKISSGMFIQLTDRYSTSLNTPFIYKATFNFEDDDVGANPAGWTVEEAGGTINVIAELDGHKKVLELNDTDGGNIIFTTQAFVSGQPTGTIELWWRTNDANQESTVFGLNQSGGVSIQLVILADKFQYRDSGGFNDVGLATVDNTWYHIKLIFDCTSDTYDIWIDEIEYQTDVGLRVLAVTLDSLRLASSVAGSNYINYFDAIGYSWDPSYTVGNNLIAEGAIDQVVFEGLVQEFTEEPLQEVSIRSQAIEMDNIFPAGDFSGSSQSIINSLITTLASYITPGTLAAGQAMGTITFAGDQTLRTILEDFAFLNNFIWYLTPTGALQFNNGTIDSTFDITESTPALDVGRNRGKRAVNKVNIKGAIVAGTQVAGVGAEDLTDQQQFGINPFSRTISFLNTQSLCNIAETNILSRLGTQATIPRFSDRDILIGFIQPGETITFQFVLGNFNIPSGQFGIELTLYNARQGIGTYDISDVL</sequence>
<reference evidence="1" key="1">
    <citation type="journal article" date="2015" name="Nature">
        <title>Complex archaea that bridge the gap between prokaryotes and eukaryotes.</title>
        <authorList>
            <person name="Spang A."/>
            <person name="Saw J.H."/>
            <person name="Jorgensen S.L."/>
            <person name="Zaremba-Niedzwiedzka K."/>
            <person name="Martijn J."/>
            <person name="Lind A.E."/>
            <person name="van Eijk R."/>
            <person name="Schleper C."/>
            <person name="Guy L."/>
            <person name="Ettema T.J."/>
        </authorList>
    </citation>
    <scope>NUCLEOTIDE SEQUENCE</scope>
</reference>
<evidence type="ECO:0000313" key="1">
    <source>
        <dbReference type="EMBL" id="KKM18868.1"/>
    </source>
</evidence>
<dbReference type="AlphaFoldDB" id="A0A0F9K9V7"/>
<accession>A0A0F9K9V7</accession>
<dbReference type="SUPFAM" id="SSF49899">
    <property type="entry name" value="Concanavalin A-like lectins/glucanases"/>
    <property type="match status" value="1"/>
</dbReference>
<comment type="caution">
    <text evidence="1">The sequence shown here is derived from an EMBL/GenBank/DDBJ whole genome shotgun (WGS) entry which is preliminary data.</text>
</comment>
<dbReference type="SUPFAM" id="SSF63825">
    <property type="entry name" value="YWTD domain"/>
    <property type="match status" value="1"/>
</dbReference>
<dbReference type="InterPro" id="IPR013320">
    <property type="entry name" value="ConA-like_dom_sf"/>
</dbReference>
<dbReference type="Gene3D" id="2.60.120.200">
    <property type="match status" value="1"/>
</dbReference>
<name>A0A0F9K9V7_9ZZZZ</name>
<dbReference type="EMBL" id="LAZR01014125">
    <property type="protein sequence ID" value="KKM18868.1"/>
    <property type="molecule type" value="Genomic_DNA"/>
</dbReference>
<organism evidence="1">
    <name type="scientific">marine sediment metagenome</name>
    <dbReference type="NCBI Taxonomy" id="412755"/>
    <lineage>
        <taxon>unclassified sequences</taxon>
        <taxon>metagenomes</taxon>
        <taxon>ecological metagenomes</taxon>
    </lineage>
</organism>
<protein>
    <submittedName>
        <fullName evidence="1">Uncharacterized protein</fullName>
    </submittedName>
</protein>
<proteinExistence type="predicted"/>
<gene>
    <name evidence="1" type="ORF">LCGC14_1661370</name>
</gene>